<organism evidence="2 3">
    <name type="scientific">Micavibrio aeruginosavorus</name>
    <dbReference type="NCBI Taxonomy" id="349221"/>
    <lineage>
        <taxon>Bacteria</taxon>
        <taxon>Pseudomonadati</taxon>
        <taxon>Bdellovibrionota</taxon>
        <taxon>Bdellovibrionia</taxon>
        <taxon>Bdellovibrionales</taxon>
        <taxon>Pseudobdellovibrionaceae</taxon>
        <taxon>Micavibrio</taxon>
    </lineage>
</organism>
<dbReference type="EMBL" id="CP066681">
    <property type="protein sequence ID" value="QQG36048.1"/>
    <property type="molecule type" value="Genomic_DNA"/>
</dbReference>
<proteinExistence type="predicted"/>
<name>A0A7T5UHW5_9BACT</name>
<keyword evidence="1" id="KW-1133">Transmembrane helix</keyword>
<evidence type="ECO:0000313" key="2">
    <source>
        <dbReference type="EMBL" id="QQG36048.1"/>
    </source>
</evidence>
<feature type="transmembrane region" description="Helical" evidence="1">
    <location>
        <begin position="44"/>
        <end position="69"/>
    </location>
</feature>
<keyword evidence="1" id="KW-0472">Membrane</keyword>
<evidence type="ECO:0000256" key="1">
    <source>
        <dbReference type="SAM" id="Phobius"/>
    </source>
</evidence>
<feature type="transmembrane region" description="Helical" evidence="1">
    <location>
        <begin position="110"/>
        <end position="129"/>
    </location>
</feature>
<protein>
    <submittedName>
        <fullName evidence="2">DUF3307 domain-containing protein</fullName>
    </submittedName>
</protein>
<keyword evidence="1" id="KW-0812">Transmembrane</keyword>
<evidence type="ECO:0000313" key="3">
    <source>
        <dbReference type="Proteomes" id="UP000595362"/>
    </source>
</evidence>
<dbReference type="AlphaFoldDB" id="A0A7T5UHW5"/>
<dbReference type="InterPro" id="IPR021737">
    <property type="entry name" value="Phage_phiKZ_Orf197"/>
</dbReference>
<gene>
    <name evidence="2" type="ORF">HYS17_11220</name>
</gene>
<dbReference type="Proteomes" id="UP000595362">
    <property type="component" value="Chromosome"/>
</dbReference>
<reference evidence="2 3" key="1">
    <citation type="submission" date="2020-07" db="EMBL/GenBank/DDBJ databases">
        <title>Huge and variable diversity of episymbiotic CPR bacteria and DPANN archaea in groundwater ecosystems.</title>
        <authorList>
            <person name="He C.Y."/>
            <person name="Keren R."/>
            <person name="Whittaker M."/>
            <person name="Farag I.F."/>
            <person name="Doudna J."/>
            <person name="Cate J.H.D."/>
            <person name="Banfield J.F."/>
        </authorList>
    </citation>
    <scope>NUCLEOTIDE SEQUENCE [LARGE SCALE GENOMIC DNA]</scope>
    <source>
        <strain evidence="2">NC_groundwater_70_Ag_B-0.1um_54_66</strain>
    </source>
</reference>
<sequence>MTPLTLLVLYIAFRLKQFSCDFLLQTDWMALNKGKPGREGYKALLTHTAVHGVGTTMIALLLAPSFWWLGLVDFVMHSLVDRLKGVFTLQKGWSYTDRWFWWSFGLDQEAHNFTHLVYILIILASLGGLKL</sequence>
<accession>A0A7T5UHW5</accession>
<dbReference type="Pfam" id="PF11750">
    <property type="entry name" value="DUF3307"/>
    <property type="match status" value="1"/>
</dbReference>